<dbReference type="Proteomes" id="UP000252023">
    <property type="component" value="Chromosome"/>
</dbReference>
<keyword evidence="4" id="KW-1185">Reference proteome</keyword>
<evidence type="ECO:0000313" key="3">
    <source>
        <dbReference type="EMBL" id="AXC50155.1"/>
    </source>
</evidence>
<dbReference type="NCBIfam" id="TIGR02218">
    <property type="entry name" value="phg_TIGR02218"/>
    <property type="match status" value="1"/>
</dbReference>
<evidence type="ECO:0000313" key="4">
    <source>
        <dbReference type="Proteomes" id="UP000252023"/>
    </source>
</evidence>
<reference evidence="4" key="1">
    <citation type="submission" date="2018-07" db="EMBL/GenBank/DDBJ databases">
        <title>Genome sequencing of Paracoccus sp. SC2-6.</title>
        <authorList>
            <person name="Heo J."/>
            <person name="Kim S.-J."/>
            <person name="Kwon S.-W."/>
        </authorList>
    </citation>
    <scope>NUCLEOTIDE SEQUENCE [LARGE SCALE GENOMIC DNA]</scope>
    <source>
        <strain evidence="4">SC2-6</strain>
    </source>
</reference>
<dbReference type="KEGG" id="pars:DRW48_11005"/>
<dbReference type="Pfam" id="PF09931">
    <property type="entry name" value="Phage_phiJL001_Gp84_N"/>
    <property type="match status" value="1"/>
</dbReference>
<dbReference type="OrthoDB" id="1633386at2"/>
<feature type="compositionally biased region" description="Low complexity" evidence="1">
    <location>
        <begin position="273"/>
        <end position="282"/>
    </location>
</feature>
<accession>A0A344PLA0</accession>
<dbReference type="InterPro" id="IPR018964">
    <property type="entry name" value="Phage_phiJL001_Gp84_C"/>
</dbReference>
<sequence>MSALDQGTTRARAWAVTRADGLVLGFTDHDVALEFEGIRFRPDTGMSAAAVMQSSGLSVDNSEAAGMLSDDAITEADLQAGRWDAADVRLWEVDWAKPAARQLVFRGALGEVTRQGSAFKAELRGLSEALNRPQGRVYHPRCPAVLGDSACRMNLGLPGYRADTVAVAVEEGRVFRIGGLPGYDLRWFERGTLEVTSGAAKGLRGAIKRDLAMPDGGREIELWAGIGAAVAAGDGLRLTAGCDKQPDTCRLKFNNYLNFRGFPHLPSEDWLTAPKATGGRARPAPRPGTPLPGNGGGDLGLAAGEDDGDDGAGGRGGNA</sequence>
<name>A0A344PLA0_9RHOB</name>
<evidence type="ECO:0000259" key="2">
    <source>
        <dbReference type="Pfam" id="PF09356"/>
    </source>
</evidence>
<organism evidence="3 4">
    <name type="scientific">Paracoccus suum</name>
    <dbReference type="NCBI Taxonomy" id="2259340"/>
    <lineage>
        <taxon>Bacteria</taxon>
        <taxon>Pseudomonadati</taxon>
        <taxon>Pseudomonadota</taxon>
        <taxon>Alphaproteobacteria</taxon>
        <taxon>Rhodobacterales</taxon>
        <taxon>Paracoccaceae</taxon>
        <taxon>Paracoccus</taxon>
    </lineage>
</organism>
<dbReference type="EMBL" id="CP030918">
    <property type="protein sequence ID" value="AXC50155.1"/>
    <property type="molecule type" value="Genomic_DNA"/>
</dbReference>
<dbReference type="RefSeq" id="WP_114076474.1">
    <property type="nucleotide sequence ID" value="NZ_CP030918.1"/>
</dbReference>
<evidence type="ECO:0000256" key="1">
    <source>
        <dbReference type="SAM" id="MobiDB-lite"/>
    </source>
</evidence>
<proteinExistence type="predicted"/>
<feature type="domain" description="Bacteriophage phiJL001 Gp84 C-terminal" evidence="2">
    <location>
        <begin position="186"/>
        <end position="269"/>
    </location>
</feature>
<dbReference type="InterPro" id="IPR011928">
    <property type="entry name" value="Phage_phiJL001_Gp84"/>
</dbReference>
<dbReference type="Pfam" id="PF09356">
    <property type="entry name" value="Phage_BR0599"/>
    <property type="match status" value="1"/>
</dbReference>
<feature type="region of interest" description="Disordered" evidence="1">
    <location>
        <begin position="268"/>
        <end position="319"/>
    </location>
</feature>
<gene>
    <name evidence="3" type="ORF">DRW48_11005</name>
</gene>
<protein>
    <submittedName>
        <fullName evidence="3">DUF2163 domain-containing protein</fullName>
    </submittedName>
</protein>
<dbReference type="AlphaFoldDB" id="A0A344PLA0"/>